<dbReference type="GO" id="GO:0003677">
    <property type="term" value="F:DNA binding"/>
    <property type="evidence" value="ECO:0007669"/>
    <property type="project" value="UniProtKB-KW"/>
</dbReference>
<dbReference type="PANTHER" id="PTHR48019">
    <property type="entry name" value="SERUM RESPONSE FACTOR HOMOLOG"/>
    <property type="match status" value="1"/>
</dbReference>
<dbReference type="PROSITE" id="PS00350">
    <property type="entry name" value="MADS_BOX_1"/>
    <property type="match status" value="1"/>
</dbReference>
<sequence>MGRGKIEIKKIENANSRQVTFSKRRTGLLKKAHELAVLCDAEVAVIIFSNTGRLFDFSSTDMKRMLLRYNKSLDSSETSIEEHKIQLLVQIPFLSLMYGAVVANPNGWDKEESKEVDILKEEIMELKSKQLQLLGKDFSGVGLKELQHLEHQLNEGLLSVKQRKVEELRGFFLSSEPSVPAYLEYHPVERINSLPKCSAVSPDTVCDYGADDGDSDTTLQLGLPSDVYRKRKAPERETRSRNSKSRLGLA</sequence>
<evidence type="ECO:0000313" key="9">
    <source>
        <dbReference type="EMBL" id="CAK9147523.1"/>
    </source>
</evidence>
<feature type="region of interest" description="Disordered" evidence="7">
    <location>
        <begin position="210"/>
        <end position="250"/>
    </location>
</feature>
<evidence type="ECO:0000256" key="3">
    <source>
        <dbReference type="ARBA" id="ARBA00023125"/>
    </source>
</evidence>
<organism evidence="9 10">
    <name type="scientific">Ilex paraguariensis</name>
    <name type="common">yerba mate</name>
    <dbReference type="NCBI Taxonomy" id="185542"/>
    <lineage>
        <taxon>Eukaryota</taxon>
        <taxon>Viridiplantae</taxon>
        <taxon>Streptophyta</taxon>
        <taxon>Embryophyta</taxon>
        <taxon>Tracheophyta</taxon>
        <taxon>Spermatophyta</taxon>
        <taxon>Magnoliopsida</taxon>
        <taxon>eudicotyledons</taxon>
        <taxon>Gunneridae</taxon>
        <taxon>Pentapetalae</taxon>
        <taxon>asterids</taxon>
        <taxon>campanulids</taxon>
        <taxon>Aquifoliales</taxon>
        <taxon>Aquifoliaceae</taxon>
        <taxon>Ilex</taxon>
    </lineage>
</organism>
<keyword evidence="5" id="KW-0539">Nucleus</keyword>
<dbReference type="InterPro" id="IPR050142">
    <property type="entry name" value="MADS-box/MEF2_TF"/>
</dbReference>
<dbReference type="SMART" id="SM00432">
    <property type="entry name" value="MADS"/>
    <property type="match status" value="1"/>
</dbReference>
<dbReference type="SUPFAM" id="SSF55455">
    <property type="entry name" value="SRF-like"/>
    <property type="match status" value="1"/>
</dbReference>
<comment type="caution">
    <text evidence="9">The sequence shown here is derived from an EMBL/GenBank/DDBJ whole genome shotgun (WGS) entry which is preliminary data.</text>
</comment>
<dbReference type="Gene3D" id="3.40.1810.10">
    <property type="entry name" value="Transcription factor, MADS-box"/>
    <property type="match status" value="1"/>
</dbReference>
<dbReference type="Proteomes" id="UP001642360">
    <property type="component" value="Unassembled WGS sequence"/>
</dbReference>
<dbReference type="InterPro" id="IPR036879">
    <property type="entry name" value="TF_MADSbox_sf"/>
</dbReference>
<dbReference type="GO" id="GO:0005634">
    <property type="term" value="C:nucleus"/>
    <property type="evidence" value="ECO:0007669"/>
    <property type="project" value="UniProtKB-SubCell"/>
</dbReference>
<evidence type="ECO:0000256" key="6">
    <source>
        <dbReference type="ARBA" id="ARBA00037260"/>
    </source>
</evidence>
<reference evidence="9 10" key="1">
    <citation type="submission" date="2024-02" db="EMBL/GenBank/DDBJ databases">
        <authorList>
            <person name="Vignale AGUSTIN F."/>
            <person name="Sosa J E."/>
            <person name="Modenutti C."/>
        </authorList>
    </citation>
    <scope>NUCLEOTIDE SEQUENCE [LARGE SCALE GENOMIC DNA]</scope>
</reference>
<evidence type="ECO:0000256" key="7">
    <source>
        <dbReference type="SAM" id="MobiDB-lite"/>
    </source>
</evidence>
<evidence type="ECO:0000256" key="1">
    <source>
        <dbReference type="ARBA" id="ARBA00004123"/>
    </source>
</evidence>
<dbReference type="InterPro" id="IPR033896">
    <property type="entry name" value="MEF2-like_N"/>
</dbReference>
<dbReference type="Pfam" id="PF00319">
    <property type="entry name" value="SRF-TF"/>
    <property type="match status" value="1"/>
</dbReference>
<keyword evidence="10" id="KW-1185">Reference proteome</keyword>
<evidence type="ECO:0000256" key="5">
    <source>
        <dbReference type="ARBA" id="ARBA00023242"/>
    </source>
</evidence>
<evidence type="ECO:0000313" key="10">
    <source>
        <dbReference type="Proteomes" id="UP001642360"/>
    </source>
</evidence>
<comment type="subcellular location">
    <subcellularLocation>
        <location evidence="1">Nucleus</location>
    </subcellularLocation>
</comment>
<proteinExistence type="predicted"/>
<dbReference type="PROSITE" id="PS50066">
    <property type="entry name" value="MADS_BOX_2"/>
    <property type="match status" value="1"/>
</dbReference>
<dbReference type="FunFam" id="3.40.1810.10:FF:000003">
    <property type="entry name" value="MADS-box transcription factor MADS-MC"/>
    <property type="match status" value="1"/>
</dbReference>
<evidence type="ECO:0000256" key="4">
    <source>
        <dbReference type="ARBA" id="ARBA00023163"/>
    </source>
</evidence>
<dbReference type="Pfam" id="PF01486">
    <property type="entry name" value="K-box"/>
    <property type="match status" value="1"/>
</dbReference>
<gene>
    <name evidence="9" type="ORF">ILEXP_LOCUS15428</name>
</gene>
<dbReference type="InterPro" id="IPR002100">
    <property type="entry name" value="TF_MADSbox"/>
</dbReference>
<evidence type="ECO:0000259" key="8">
    <source>
        <dbReference type="PROSITE" id="PS50066"/>
    </source>
</evidence>
<protein>
    <recommendedName>
        <fullName evidence="8">MADS-box domain-containing protein</fullName>
    </recommendedName>
</protein>
<name>A0ABC8RXU8_9AQUA</name>
<evidence type="ECO:0000256" key="2">
    <source>
        <dbReference type="ARBA" id="ARBA00023015"/>
    </source>
</evidence>
<dbReference type="InterPro" id="IPR002487">
    <property type="entry name" value="TF_Kbox"/>
</dbReference>
<accession>A0ABC8RXU8</accession>
<feature type="domain" description="MADS-box" evidence="8">
    <location>
        <begin position="1"/>
        <end position="61"/>
    </location>
</feature>
<keyword evidence="4" id="KW-0804">Transcription</keyword>
<comment type="function">
    <text evidence="6">Probable transcription factor.</text>
</comment>
<dbReference type="CDD" id="cd00265">
    <property type="entry name" value="MADS_MEF2_like"/>
    <property type="match status" value="1"/>
</dbReference>
<keyword evidence="2" id="KW-0805">Transcription regulation</keyword>
<dbReference type="PRINTS" id="PR00404">
    <property type="entry name" value="MADSDOMAIN"/>
</dbReference>
<keyword evidence="3" id="KW-0238">DNA-binding</keyword>
<dbReference type="EMBL" id="CAUOFW020001691">
    <property type="protein sequence ID" value="CAK9147523.1"/>
    <property type="molecule type" value="Genomic_DNA"/>
</dbReference>
<dbReference type="AlphaFoldDB" id="A0ABC8RXU8"/>